<comment type="caution">
    <text evidence="2">The sequence shown here is derived from an EMBL/GenBank/DDBJ whole genome shotgun (WGS) entry which is preliminary data.</text>
</comment>
<evidence type="ECO:0000313" key="3">
    <source>
        <dbReference type="Proteomes" id="UP000784294"/>
    </source>
</evidence>
<feature type="compositionally biased region" description="Polar residues" evidence="1">
    <location>
        <begin position="24"/>
        <end position="40"/>
    </location>
</feature>
<proteinExistence type="predicted"/>
<evidence type="ECO:0000313" key="2">
    <source>
        <dbReference type="EMBL" id="VEL33924.1"/>
    </source>
</evidence>
<gene>
    <name evidence="2" type="ORF">PXEA_LOCUS27364</name>
</gene>
<dbReference type="Proteomes" id="UP000784294">
    <property type="component" value="Unassembled WGS sequence"/>
</dbReference>
<reference evidence="2" key="1">
    <citation type="submission" date="2018-11" db="EMBL/GenBank/DDBJ databases">
        <authorList>
            <consortium name="Pathogen Informatics"/>
        </authorList>
    </citation>
    <scope>NUCLEOTIDE SEQUENCE</scope>
</reference>
<evidence type="ECO:0000256" key="1">
    <source>
        <dbReference type="SAM" id="MobiDB-lite"/>
    </source>
</evidence>
<organism evidence="2 3">
    <name type="scientific">Protopolystoma xenopodis</name>
    <dbReference type="NCBI Taxonomy" id="117903"/>
    <lineage>
        <taxon>Eukaryota</taxon>
        <taxon>Metazoa</taxon>
        <taxon>Spiralia</taxon>
        <taxon>Lophotrochozoa</taxon>
        <taxon>Platyhelminthes</taxon>
        <taxon>Monogenea</taxon>
        <taxon>Polyopisthocotylea</taxon>
        <taxon>Polystomatidea</taxon>
        <taxon>Polystomatidae</taxon>
        <taxon>Protopolystoma</taxon>
    </lineage>
</organism>
<protein>
    <submittedName>
        <fullName evidence="2">Uncharacterized protein</fullName>
    </submittedName>
</protein>
<keyword evidence="3" id="KW-1185">Reference proteome</keyword>
<sequence>MFAEVAAPRLRAVRGGGSIDCRKSTNQMGRSLETAEQTKGGQSVGPSVSWCVVVSVAAASGTTGAQSPGQLRGRFVSPRPLRSSIAFDGELSVHRVLRPPVPNRAGVGASFDSPSRTRSLALRVQPVLSARQSLRPTWQPVLLFSLLPFRVKVLHEETLMSCRLALMEQSLVPALLSVDENAPVEPIDNWSRGICRHLLVQSTRHFHTKWDYSQQL</sequence>
<feature type="region of interest" description="Disordered" evidence="1">
    <location>
        <begin position="16"/>
        <end position="40"/>
    </location>
</feature>
<dbReference type="EMBL" id="CAAALY010246671">
    <property type="protein sequence ID" value="VEL33924.1"/>
    <property type="molecule type" value="Genomic_DNA"/>
</dbReference>
<dbReference type="AlphaFoldDB" id="A0A3S5B572"/>
<accession>A0A3S5B572</accession>
<name>A0A3S5B572_9PLAT</name>